<name>A0A9P7RDZ4_9PEZI</name>
<comment type="caution">
    <text evidence="1">The sequence shown here is derived from an EMBL/GenBank/DDBJ whole genome shotgun (WGS) entry which is preliminary data.</text>
</comment>
<protein>
    <submittedName>
        <fullName evidence="1">Uncharacterized protein</fullName>
    </submittedName>
</protein>
<proteinExistence type="predicted"/>
<dbReference type="EMBL" id="JAESDN010000002">
    <property type="protein sequence ID" value="KAG7055770.1"/>
    <property type="molecule type" value="Genomic_DNA"/>
</dbReference>
<organism evidence="1 2">
    <name type="scientific">Colletotrichum scovillei</name>
    <dbReference type="NCBI Taxonomy" id="1209932"/>
    <lineage>
        <taxon>Eukaryota</taxon>
        <taxon>Fungi</taxon>
        <taxon>Dikarya</taxon>
        <taxon>Ascomycota</taxon>
        <taxon>Pezizomycotina</taxon>
        <taxon>Sordariomycetes</taxon>
        <taxon>Hypocreomycetidae</taxon>
        <taxon>Glomerellales</taxon>
        <taxon>Glomerellaceae</taxon>
        <taxon>Colletotrichum</taxon>
        <taxon>Colletotrichum acutatum species complex</taxon>
    </lineage>
</organism>
<gene>
    <name evidence="1" type="ORF">JMJ77_008221</name>
</gene>
<evidence type="ECO:0000313" key="1">
    <source>
        <dbReference type="EMBL" id="KAG7055770.1"/>
    </source>
</evidence>
<accession>A0A9P7RDZ4</accession>
<evidence type="ECO:0000313" key="2">
    <source>
        <dbReference type="Proteomes" id="UP000699042"/>
    </source>
</evidence>
<dbReference type="AlphaFoldDB" id="A0A9P7RDZ4"/>
<dbReference type="Proteomes" id="UP000699042">
    <property type="component" value="Unassembled WGS sequence"/>
</dbReference>
<reference evidence="1" key="1">
    <citation type="submission" date="2021-05" db="EMBL/GenBank/DDBJ databases">
        <title>Comparative genomics of three Colletotrichum scovillei strains and genetic complementation revealed genes involved fungal growth and virulence on chili pepper.</title>
        <authorList>
            <person name="Hsieh D.-K."/>
            <person name="Chuang S.-C."/>
            <person name="Chen C.-Y."/>
            <person name="Chao Y.-T."/>
            <person name="Lu M.-Y.J."/>
            <person name="Lee M.-H."/>
            <person name="Shih M.-C."/>
        </authorList>
    </citation>
    <scope>NUCLEOTIDE SEQUENCE</scope>
    <source>
        <strain evidence="1">Coll-153</strain>
    </source>
</reference>
<keyword evidence="2" id="KW-1185">Reference proteome</keyword>
<sequence length="318" mass="36550">MSDADEDVHAHSNVATKSIAATTLPRLDKAATLPFELVLNIMDHAIHYAESIDFWELSWEMERDDSQALGVSLVFIETNLNPVGAPQRRFNGLRTLLHTNRKIRSMVLGKFCFLCPQAQEEKDVSNYVLINPRKDQFQVADHHAWDAVGHPRAALKPLVERMSKIFIGDGSFFAPSNSDYIEILQSLPSLCRVDIDVGRMERLVPDSDPPLVELEIGSGNWEIHAELFPDLAKWAENDKSTFPTIWQPFKERGVALLGWRIDWQWIGEFWMVSKQVWLNTFSDAICMNLGEDPDFYYWDFWDHWDSSQSEEGWNPAII</sequence>